<keyword evidence="3" id="KW-0722">Serine protease inhibitor</keyword>
<dbReference type="Pfam" id="PF03974">
    <property type="entry name" value="Ecotin"/>
    <property type="match status" value="1"/>
</dbReference>
<dbReference type="RefSeq" id="WP_207381916.1">
    <property type="nucleotide sequence ID" value="NZ_CP071502.1"/>
</dbReference>
<evidence type="ECO:0000313" key="4">
    <source>
        <dbReference type="Proteomes" id="UP000663207"/>
    </source>
</evidence>
<reference evidence="3 4" key="1">
    <citation type="submission" date="2021-03" db="EMBL/GenBank/DDBJ databases">
        <title>Novel species identification of genus Shewanella.</title>
        <authorList>
            <person name="Liu G."/>
            <person name="Zhang Q."/>
        </authorList>
    </citation>
    <scope>NUCLEOTIDE SEQUENCE [LARGE SCALE GENOMIC DNA]</scope>
    <source>
        <strain evidence="3 4">FJAT-52962</strain>
    </source>
</reference>
<accession>A0ABX7R773</accession>
<dbReference type="PANTHER" id="PTHR35890">
    <property type="match status" value="1"/>
</dbReference>
<dbReference type="NCBIfam" id="NF002987">
    <property type="entry name" value="PRK03719.1"/>
    <property type="match status" value="1"/>
</dbReference>
<feature type="signal peptide" evidence="2">
    <location>
        <begin position="1"/>
        <end position="19"/>
    </location>
</feature>
<evidence type="ECO:0000313" key="3">
    <source>
        <dbReference type="EMBL" id="QSX38925.1"/>
    </source>
</evidence>
<dbReference type="SUPFAM" id="SSF49772">
    <property type="entry name" value="Ecotin, trypsin inhibitor"/>
    <property type="match status" value="1"/>
</dbReference>
<name>A0ABX7R773_9GAMM</name>
<sequence>MKHNLMAALLALSSLTTLAATESDPQHSMPQQSIPQIDLAIQSTSDFVAAEPVKMFPAPQAGMKQWVLTLPALTDEVDWMVEIQIGQTQWLDCNKHSLKGELKTLTLEGWGYPYYRVDELSEGPSTLRACFELAKKQGFVALPGSLRLNYNSRMPIVFYLPENAELRYRLWRAQDNFRSTSNPLSSKP</sequence>
<proteinExistence type="inferred from homology"/>
<keyword evidence="3" id="KW-0646">Protease inhibitor</keyword>
<keyword evidence="4" id="KW-1185">Reference proteome</keyword>
<gene>
    <name evidence="3" type="primary">eco</name>
    <name evidence="3" type="ORF">JYB85_09095</name>
</gene>
<keyword evidence="2" id="KW-0732">Signal</keyword>
<evidence type="ECO:0000256" key="2">
    <source>
        <dbReference type="SAM" id="SignalP"/>
    </source>
</evidence>
<protein>
    <submittedName>
        <fullName evidence="3">Serine protease inhibitor ecotin</fullName>
    </submittedName>
</protein>
<dbReference type="InterPro" id="IPR036198">
    <property type="entry name" value="Ecotin_sf"/>
</dbReference>
<organism evidence="3 4">
    <name type="scientific">Shewanella sedimentimangrovi</name>
    <dbReference type="NCBI Taxonomy" id="2814293"/>
    <lineage>
        <taxon>Bacteria</taxon>
        <taxon>Pseudomonadati</taxon>
        <taxon>Pseudomonadota</taxon>
        <taxon>Gammaproteobacteria</taxon>
        <taxon>Alteromonadales</taxon>
        <taxon>Shewanellaceae</taxon>
        <taxon>Shewanella</taxon>
    </lineage>
</organism>
<dbReference type="GO" id="GO:0004867">
    <property type="term" value="F:serine-type endopeptidase inhibitor activity"/>
    <property type="evidence" value="ECO:0007669"/>
    <property type="project" value="UniProtKB-KW"/>
</dbReference>
<evidence type="ECO:0000256" key="1">
    <source>
        <dbReference type="ARBA" id="ARBA00010558"/>
    </source>
</evidence>
<dbReference type="InterPro" id="IPR005658">
    <property type="entry name" value="Prot_inh_ecotin"/>
</dbReference>
<dbReference type="PANTHER" id="PTHR35890:SF3">
    <property type="entry name" value="ECOTIN"/>
    <property type="match status" value="1"/>
</dbReference>
<feature type="chain" id="PRO_5046091388" evidence="2">
    <location>
        <begin position="20"/>
        <end position="188"/>
    </location>
</feature>
<dbReference type="Gene3D" id="2.60.40.550">
    <property type="entry name" value="Ecotin"/>
    <property type="match status" value="1"/>
</dbReference>
<comment type="similarity">
    <text evidence="1">Belongs to the protease inhibitor I11 (ecotin) family.</text>
</comment>
<dbReference type="Proteomes" id="UP000663207">
    <property type="component" value="Chromosome"/>
</dbReference>
<dbReference type="EMBL" id="CP071502">
    <property type="protein sequence ID" value="QSX38925.1"/>
    <property type="molecule type" value="Genomic_DNA"/>
</dbReference>